<proteinExistence type="predicted"/>
<gene>
    <name evidence="2" type="ORF">V6N12_062838</name>
</gene>
<dbReference type="EMBL" id="JBBPBM010000007">
    <property type="protein sequence ID" value="KAK8575162.1"/>
    <property type="molecule type" value="Genomic_DNA"/>
</dbReference>
<keyword evidence="3" id="KW-1185">Reference proteome</keyword>
<name>A0ABR2F9Z3_9ROSI</name>
<reference evidence="2 3" key="1">
    <citation type="journal article" date="2024" name="G3 (Bethesda)">
        <title>Genome assembly of Hibiscus sabdariffa L. provides insights into metabolisms of medicinal natural products.</title>
        <authorList>
            <person name="Kim T."/>
        </authorList>
    </citation>
    <scope>NUCLEOTIDE SEQUENCE [LARGE SCALE GENOMIC DNA]</scope>
    <source>
        <strain evidence="2">TK-2024</strain>
        <tissue evidence="2">Old leaves</tissue>
    </source>
</reference>
<accession>A0ABR2F9Z3</accession>
<feature type="compositionally biased region" description="Polar residues" evidence="1">
    <location>
        <begin position="125"/>
        <end position="134"/>
    </location>
</feature>
<evidence type="ECO:0000313" key="3">
    <source>
        <dbReference type="Proteomes" id="UP001472677"/>
    </source>
</evidence>
<feature type="region of interest" description="Disordered" evidence="1">
    <location>
        <begin position="125"/>
        <end position="153"/>
    </location>
</feature>
<organism evidence="2 3">
    <name type="scientific">Hibiscus sabdariffa</name>
    <name type="common">roselle</name>
    <dbReference type="NCBI Taxonomy" id="183260"/>
    <lineage>
        <taxon>Eukaryota</taxon>
        <taxon>Viridiplantae</taxon>
        <taxon>Streptophyta</taxon>
        <taxon>Embryophyta</taxon>
        <taxon>Tracheophyta</taxon>
        <taxon>Spermatophyta</taxon>
        <taxon>Magnoliopsida</taxon>
        <taxon>eudicotyledons</taxon>
        <taxon>Gunneridae</taxon>
        <taxon>Pentapetalae</taxon>
        <taxon>rosids</taxon>
        <taxon>malvids</taxon>
        <taxon>Malvales</taxon>
        <taxon>Malvaceae</taxon>
        <taxon>Malvoideae</taxon>
        <taxon>Hibiscus</taxon>
    </lineage>
</organism>
<evidence type="ECO:0000313" key="2">
    <source>
        <dbReference type="EMBL" id="KAK8575162.1"/>
    </source>
</evidence>
<dbReference type="Proteomes" id="UP001472677">
    <property type="component" value="Unassembled WGS sequence"/>
</dbReference>
<comment type="caution">
    <text evidence="2">The sequence shown here is derived from an EMBL/GenBank/DDBJ whole genome shotgun (WGS) entry which is preliminary data.</text>
</comment>
<evidence type="ECO:0000256" key="1">
    <source>
        <dbReference type="SAM" id="MobiDB-lite"/>
    </source>
</evidence>
<protein>
    <submittedName>
        <fullName evidence="2">Uncharacterized protein</fullName>
    </submittedName>
</protein>
<sequence length="165" mass="17496">MHRGYQCLAPDSKQSQPVLSGSIPLVQGVDRLWNVKSTIVVVVVTVLDVRNSSTCAPRSVLSPSATGVGPMTVGYTLSNPMSAEALVCNNDPVATCGTPMSTTRPVLHANLLLVVPFMVQSTMAHSESSPSSLPDDTMLHNANEVDRSTGDSMSLPTPIFWESIS</sequence>